<feature type="transmembrane region" description="Helical" evidence="1">
    <location>
        <begin position="141"/>
        <end position="161"/>
    </location>
</feature>
<organism evidence="2 3">
    <name type="scientific">Durusdinium trenchii</name>
    <dbReference type="NCBI Taxonomy" id="1381693"/>
    <lineage>
        <taxon>Eukaryota</taxon>
        <taxon>Sar</taxon>
        <taxon>Alveolata</taxon>
        <taxon>Dinophyceae</taxon>
        <taxon>Suessiales</taxon>
        <taxon>Symbiodiniaceae</taxon>
        <taxon>Durusdinium</taxon>
    </lineage>
</organism>
<keyword evidence="3" id="KW-1185">Reference proteome</keyword>
<keyword evidence="1" id="KW-0472">Membrane</keyword>
<protein>
    <recommendedName>
        <fullName evidence="4">Transmembrane protein</fullName>
    </recommendedName>
</protein>
<comment type="caution">
    <text evidence="2">The sequence shown here is derived from an EMBL/GenBank/DDBJ whole genome shotgun (WGS) entry which is preliminary data.</text>
</comment>
<keyword evidence="1" id="KW-0812">Transmembrane</keyword>
<accession>A0ABP0M348</accession>
<name>A0ABP0M348_9DINO</name>
<dbReference type="EMBL" id="CAXAMM010019335">
    <property type="protein sequence ID" value="CAK9045456.1"/>
    <property type="molecule type" value="Genomic_DNA"/>
</dbReference>
<gene>
    <name evidence="2" type="ORF">SCF082_LOCUS25689</name>
</gene>
<dbReference type="Proteomes" id="UP001642464">
    <property type="component" value="Unassembled WGS sequence"/>
</dbReference>
<keyword evidence="1" id="KW-1133">Transmembrane helix</keyword>
<evidence type="ECO:0000313" key="3">
    <source>
        <dbReference type="Proteomes" id="UP001642464"/>
    </source>
</evidence>
<evidence type="ECO:0008006" key="4">
    <source>
        <dbReference type="Google" id="ProtNLM"/>
    </source>
</evidence>
<feature type="transmembrane region" description="Helical" evidence="1">
    <location>
        <begin position="72"/>
        <end position="94"/>
    </location>
</feature>
<proteinExistence type="predicted"/>
<evidence type="ECO:0000313" key="2">
    <source>
        <dbReference type="EMBL" id="CAK9045456.1"/>
    </source>
</evidence>
<reference evidence="2 3" key="1">
    <citation type="submission" date="2024-02" db="EMBL/GenBank/DDBJ databases">
        <authorList>
            <person name="Chen Y."/>
            <person name="Shah S."/>
            <person name="Dougan E. K."/>
            <person name="Thang M."/>
            <person name="Chan C."/>
        </authorList>
    </citation>
    <scope>NUCLEOTIDE SEQUENCE [LARGE SCALE GENOMIC DNA]</scope>
</reference>
<sequence>MTVLQHVLEHTEEEEMEKIRENMSQVFTTIGVVAALILTMEKTNEVIQDDDASHWIDCSEVPCNTIHVTLSWFSLIGCAHAVMYTTCAIVWLSVTPQEATRDFLYWTPSIMQRPSQSMMLGVVCWSFDALWLTIIKHGSSLMIWLAVPAFGLLFHVAWTFVRMRFFCWNWPKEPCGYYQTAWKMQGVKQPAGAEAAYQPINTGDALGGSGGPATR</sequence>
<evidence type="ECO:0000256" key="1">
    <source>
        <dbReference type="SAM" id="Phobius"/>
    </source>
</evidence>